<dbReference type="InterPro" id="IPR036412">
    <property type="entry name" value="HAD-like_sf"/>
</dbReference>
<name>A0ABQ5Q7G7_9BACT</name>
<dbReference type="SFLD" id="SFLDG00002">
    <property type="entry name" value="C1.7:_P-type_atpase_like"/>
    <property type="match status" value="1"/>
</dbReference>
<feature type="transmembrane region" description="Helical" evidence="8">
    <location>
        <begin position="88"/>
        <end position="104"/>
    </location>
</feature>
<dbReference type="SUPFAM" id="SSF81660">
    <property type="entry name" value="Metal cation-transporting ATPase, ATP-binding domain N"/>
    <property type="match status" value="1"/>
</dbReference>
<evidence type="ECO:0000256" key="5">
    <source>
        <dbReference type="ARBA" id="ARBA00022967"/>
    </source>
</evidence>
<dbReference type="Pfam" id="PF00689">
    <property type="entry name" value="Cation_ATPase_C"/>
    <property type="match status" value="1"/>
</dbReference>
<evidence type="ECO:0000256" key="4">
    <source>
        <dbReference type="ARBA" id="ARBA00022840"/>
    </source>
</evidence>
<dbReference type="Pfam" id="PF00702">
    <property type="entry name" value="Hydrolase"/>
    <property type="match status" value="1"/>
</dbReference>
<dbReference type="EMBL" id="BSDD01000004">
    <property type="protein sequence ID" value="GLH70613.1"/>
    <property type="molecule type" value="Genomic_DNA"/>
</dbReference>
<dbReference type="InterPro" id="IPR004014">
    <property type="entry name" value="ATPase_P-typ_cation-transptr_N"/>
</dbReference>
<dbReference type="SMART" id="SM00831">
    <property type="entry name" value="Cation_ATPase_N"/>
    <property type="match status" value="1"/>
</dbReference>
<evidence type="ECO:0000256" key="1">
    <source>
        <dbReference type="ARBA" id="ARBA00004141"/>
    </source>
</evidence>
<comment type="subcellular location">
    <subcellularLocation>
        <location evidence="1">Membrane</location>
        <topology evidence="1">Multi-pass membrane protein</topology>
    </subcellularLocation>
</comment>
<dbReference type="InterPro" id="IPR023299">
    <property type="entry name" value="ATPase_P-typ_cyto_dom_N"/>
</dbReference>
<feature type="transmembrane region" description="Helical" evidence="8">
    <location>
        <begin position="774"/>
        <end position="795"/>
    </location>
</feature>
<comment type="caution">
    <text evidence="10">The sequence shown here is derived from an EMBL/GenBank/DDBJ whole genome shotgun (WGS) entry which is preliminary data.</text>
</comment>
<evidence type="ECO:0000256" key="8">
    <source>
        <dbReference type="SAM" id="Phobius"/>
    </source>
</evidence>
<dbReference type="Gene3D" id="3.40.1110.10">
    <property type="entry name" value="Calcium-transporting ATPase, cytoplasmic domain N"/>
    <property type="match status" value="1"/>
</dbReference>
<dbReference type="Gene3D" id="1.20.1110.10">
    <property type="entry name" value="Calcium-transporting ATPase, transmembrane domain"/>
    <property type="match status" value="1"/>
</dbReference>
<dbReference type="PRINTS" id="PR00120">
    <property type="entry name" value="HATPASE"/>
</dbReference>
<feature type="transmembrane region" description="Helical" evidence="8">
    <location>
        <begin position="63"/>
        <end position="82"/>
    </location>
</feature>
<dbReference type="InterPro" id="IPR001757">
    <property type="entry name" value="P_typ_ATPase"/>
</dbReference>
<reference evidence="10 11" key="1">
    <citation type="journal article" date="2023" name="Antonie Van Leeuwenhoek">
        <title>Mesoterricola silvestris gen. nov., sp. nov., Mesoterricola sediminis sp. nov., Geothrix oryzae sp. nov., Geothrix edaphica sp. nov., Geothrix rubra sp. nov., and Geothrix limicola sp. nov., six novel members of Acidobacteriota isolated from soils.</title>
        <authorList>
            <person name="Itoh H."/>
            <person name="Sugisawa Y."/>
            <person name="Mise K."/>
            <person name="Xu Z."/>
            <person name="Kuniyasu M."/>
            <person name="Ushijima N."/>
            <person name="Kawano K."/>
            <person name="Kobayashi E."/>
            <person name="Shiratori Y."/>
            <person name="Masuda Y."/>
            <person name="Senoo K."/>
        </authorList>
    </citation>
    <scope>NUCLEOTIDE SEQUENCE [LARGE SCALE GENOMIC DNA]</scope>
    <source>
        <strain evidence="10 11">Red803</strain>
    </source>
</reference>
<evidence type="ECO:0000256" key="2">
    <source>
        <dbReference type="ARBA" id="ARBA00022692"/>
    </source>
</evidence>
<dbReference type="InterPro" id="IPR059000">
    <property type="entry name" value="ATPase_P-type_domA"/>
</dbReference>
<dbReference type="PANTHER" id="PTHR42861">
    <property type="entry name" value="CALCIUM-TRANSPORTING ATPASE"/>
    <property type="match status" value="1"/>
</dbReference>
<dbReference type="InterPro" id="IPR008250">
    <property type="entry name" value="ATPase_P-typ_transduc_dom_A_sf"/>
</dbReference>
<gene>
    <name evidence="10" type="ORF">GETHPA_21460</name>
</gene>
<feature type="transmembrane region" description="Helical" evidence="8">
    <location>
        <begin position="843"/>
        <end position="863"/>
    </location>
</feature>
<dbReference type="PROSITE" id="PS00154">
    <property type="entry name" value="ATPASE_E1_E2"/>
    <property type="match status" value="1"/>
</dbReference>
<dbReference type="SFLD" id="SFLDS00003">
    <property type="entry name" value="Haloacid_Dehalogenase"/>
    <property type="match status" value="1"/>
</dbReference>
<keyword evidence="6 8" id="KW-1133">Transmembrane helix</keyword>
<dbReference type="Gene3D" id="3.40.50.1000">
    <property type="entry name" value="HAD superfamily/HAD-like"/>
    <property type="match status" value="1"/>
</dbReference>
<feature type="transmembrane region" description="Helical" evidence="8">
    <location>
        <begin position="667"/>
        <end position="688"/>
    </location>
</feature>
<feature type="transmembrane region" description="Helical" evidence="8">
    <location>
        <begin position="736"/>
        <end position="762"/>
    </location>
</feature>
<keyword evidence="11" id="KW-1185">Reference proteome</keyword>
<evidence type="ECO:0000313" key="10">
    <source>
        <dbReference type="EMBL" id="GLH70613.1"/>
    </source>
</evidence>
<keyword evidence="5" id="KW-1278">Translocase</keyword>
<dbReference type="InterPro" id="IPR044492">
    <property type="entry name" value="P_typ_ATPase_HD_dom"/>
</dbReference>
<evidence type="ECO:0000259" key="9">
    <source>
        <dbReference type="SMART" id="SM00831"/>
    </source>
</evidence>
<dbReference type="SUPFAM" id="SSF56784">
    <property type="entry name" value="HAD-like"/>
    <property type="match status" value="1"/>
</dbReference>
<dbReference type="NCBIfam" id="TIGR01494">
    <property type="entry name" value="ATPase_P-type"/>
    <property type="match status" value="1"/>
</dbReference>
<sequence>MLGTCLMAVTMAAAPRTPSPSSLDLEGFAGLAEEEARRRLEREGPNELPARGRRGILAIAWEVVREPMFLMLVAAGGLYLAMGEPRDALMLLGFVLVVMGITILQERRTEHALEALRDLSSPRALVIRDGRQRRIPGREVVPGDVLILVEGDRVPADALLRAGLHLSVDESLLTGESVAVRKAASTGAAALEAPGGDDLPSLFSGTLVTAGQGVAEVLGTGLHTELGRIGKALQQVEPESTFLQKETGRLVRTFALVSLVACAAVVVLYPLTRGGGAQVWKEGLLAGIALAMATLPEEFPVVLTVFLALGAWRISRSQVLTRRMPAIETLGAATVLCVDKTGTLTLNQMTLRRLDVPDLSLDLTLAGPELPEPVHALMEYAILASKRDPFDPMERALHEAGKRWLMATEHLHPDWSLAREYPLDPDLLAVTHAWNDGHGQIVVATKGAPEAVVDLCHLSPERRAEVDARVAELASQGLRVLGVARGQYAPEALPEGHHDLELAFLGLLGLEDPVRPTVPAAVAECRTAGIRVVMITGDYPATAVSIARQAGLSHPERVLTGPELNRLSDAELAARIGEVQVFARVVPEQKLRLVTALKANREVVAMTGDGVNDAPALKAAHIGVAMGGRGTDVAREAASLVLLDDDFSSIVAAIRLGRRIFDNIRKAVAFIVAVHIPIAGLSLLPVFFPGWPLLLLPVHIVFLELVIDPSCSLVFEAEEAEADVMRRPPRDAQEPLFTLKAIGLAVLQGTTALGACLAVYLLARPGHGHDAARALTFAAMVVSFLAIILANRSWTQSILGSLRNPNPALWWVLGGTLACLALVLAWPVAQRLFHFAPLQGRDLLLAAAAGFASILWFEAFKFLRHRPKAPAGG</sequence>
<keyword evidence="7 8" id="KW-0472">Membrane</keyword>
<evidence type="ECO:0000256" key="3">
    <source>
        <dbReference type="ARBA" id="ARBA00022741"/>
    </source>
</evidence>
<dbReference type="Gene3D" id="2.70.150.10">
    <property type="entry name" value="Calcium-transporting ATPase, cytoplasmic transduction domain A"/>
    <property type="match status" value="1"/>
</dbReference>
<dbReference type="SUPFAM" id="SSF81665">
    <property type="entry name" value="Calcium ATPase, transmembrane domain M"/>
    <property type="match status" value="1"/>
</dbReference>
<dbReference type="PRINTS" id="PR00119">
    <property type="entry name" value="CATATPASE"/>
</dbReference>
<evidence type="ECO:0000313" key="11">
    <source>
        <dbReference type="Proteomes" id="UP001165089"/>
    </source>
</evidence>
<feature type="transmembrane region" description="Helical" evidence="8">
    <location>
        <begin position="250"/>
        <end position="272"/>
    </location>
</feature>
<evidence type="ECO:0000256" key="7">
    <source>
        <dbReference type="ARBA" id="ARBA00023136"/>
    </source>
</evidence>
<feature type="transmembrane region" description="Helical" evidence="8">
    <location>
        <begin position="807"/>
        <end position="828"/>
    </location>
</feature>
<proteinExistence type="predicted"/>
<keyword evidence="2 8" id="KW-0812">Transmembrane</keyword>
<dbReference type="Pfam" id="PF00690">
    <property type="entry name" value="Cation_ATPase_N"/>
    <property type="match status" value="1"/>
</dbReference>
<dbReference type="Pfam" id="PF00122">
    <property type="entry name" value="E1-E2_ATPase"/>
    <property type="match status" value="1"/>
</dbReference>
<dbReference type="SUPFAM" id="SSF81653">
    <property type="entry name" value="Calcium ATPase, transduction domain A"/>
    <property type="match status" value="1"/>
</dbReference>
<evidence type="ECO:0000256" key="6">
    <source>
        <dbReference type="ARBA" id="ARBA00022989"/>
    </source>
</evidence>
<keyword evidence="4" id="KW-0067">ATP-binding</keyword>
<feature type="transmembrane region" description="Helical" evidence="8">
    <location>
        <begin position="284"/>
        <end position="314"/>
    </location>
</feature>
<dbReference type="Proteomes" id="UP001165089">
    <property type="component" value="Unassembled WGS sequence"/>
</dbReference>
<dbReference type="SFLD" id="SFLDF00027">
    <property type="entry name" value="p-type_atpase"/>
    <property type="match status" value="1"/>
</dbReference>
<organism evidence="10 11">
    <name type="scientific">Geothrix rubra</name>
    <dbReference type="NCBI Taxonomy" id="2927977"/>
    <lineage>
        <taxon>Bacteria</taxon>
        <taxon>Pseudomonadati</taxon>
        <taxon>Acidobacteriota</taxon>
        <taxon>Holophagae</taxon>
        <taxon>Holophagales</taxon>
        <taxon>Holophagaceae</taxon>
        <taxon>Geothrix</taxon>
    </lineage>
</organism>
<feature type="domain" description="Cation-transporting P-type ATPase N-terminal" evidence="9">
    <location>
        <begin position="19"/>
        <end position="84"/>
    </location>
</feature>
<accession>A0ABQ5Q7G7</accession>
<dbReference type="InterPro" id="IPR006068">
    <property type="entry name" value="ATPase_P-typ_cation-transptr_C"/>
</dbReference>
<dbReference type="InterPro" id="IPR018303">
    <property type="entry name" value="ATPase_P-typ_P_site"/>
</dbReference>
<keyword evidence="3" id="KW-0547">Nucleotide-binding</keyword>
<dbReference type="InterPro" id="IPR023298">
    <property type="entry name" value="ATPase_P-typ_TM_dom_sf"/>
</dbReference>
<dbReference type="InterPro" id="IPR023214">
    <property type="entry name" value="HAD_sf"/>
</dbReference>
<protein>
    <submittedName>
        <fullName evidence="10">ATPase</fullName>
    </submittedName>
</protein>